<dbReference type="CDD" id="cd09823">
    <property type="entry name" value="peroxinectin_like"/>
    <property type="match status" value="1"/>
</dbReference>
<keyword evidence="2" id="KW-0349">Heme</keyword>
<dbReference type="InterPro" id="IPR037120">
    <property type="entry name" value="Haem_peroxidase_sf_animal"/>
</dbReference>
<dbReference type="PROSITE" id="PS50292">
    <property type="entry name" value="PEROXIDASE_3"/>
    <property type="match status" value="1"/>
</dbReference>
<name>A0AAN7VQ26_9COLE</name>
<evidence type="ECO:0008006" key="6">
    <source>
        <dbReference type="Google" id="ProtNLM"/>
    </source>
</evidence>
<feature type="signal peptide" evidence="3">
    <location>
        <begin position="1"/>
        <end position="19"/>
    </location>
</feature>
<keyword evidence="2" id="KW-0479">Metal-binding</keyword>
<dbReference type="InterPro" id="IPR010255">
    <property type="entry name" value="Haem_peroxidase_sf"/>
</dbReference>
<dbReference type="Pfam" id="PF03098">
    <property type="entry name" value="An_peroxidase"/>
    <property type="match status" value="1"/>
</dbReference>
<dbReference type="PANTHER" id="PTHR11475">
    <property type="entry name" value="OXIDASE/PEROXIDASE"/>
    <property type="match status" value="1"/>
</dbReference>
<reference evidence="4 5" key="1">
    <citation type="journal article" date="2024" name="Insects">
        <title>An Improved Chromosome-Level Genome Assembly of the Firefly Pyrocoelia pectoralis.</title>
        <authorList>
            <person name="Fu X."/>
            <person name="Meyer-Rochow V.B."/>
            <person name="Ballantyne L."/>
            <person name="Zhu X."/>
        </authorList>
    </citation>
    <scope>NUCLEOTIDE SEQUENCE [LARGE SCALE GENOMIC DNA]</scope>
    <source>
        <strain evidence="4">XCY_ONT2</strain>
    </source>
</reference>
<keyword evidence="2" id="KW-0408">Iron</keyword>
<dbReference type="PRINTS" id="PR00457">
    <property type="entry name" value="ANPEROXIDASE"/>
</dbReference>
<evidence type="ECO:0000256" key="3">
    <source>
        <dbReference type="SAM" id="SignalP"/>
    </source>
</evidence>
<keyword evidence="5" id="KW-1185">Reference proteome</keyword>
<keyword evidence="1" id="KW-0575">Peroxidase</keyword>
<proteinExistence type="predicted"/>
<evidence type="ECO:0000256" key="1">
    <source>
        <dbReference type="ARBA" id="ARBA00022559"/>
    </source>
</evidence>
<dbReference type="GO" id="GO:0004601">
    <property type="term" value="F:peroxidase activity"/>
    <property type="evidence" value="ECO:0007669"/>
    <property type="project" value="UniProtKB-KW"/>
</dbReference>
<dbReference type="GO" id="GO:0020037">
    <property type="term" value="F:heme binding"/>
    <property type="evidence" value="ECO:0007669"/>
    <property type="project" value="InterPro"/>
</dbReference>
<dbReference type="GO" id="GO:0046872">
    <property type="term" value="F:metal ion binding"/>
    <property type="evidence" value="ECO:0007669"/>
    <property type="project" value="UniProtKB-KW"/>
</dbReference>
<sequence>MASYTDLKLICLIIALTNAQSYHGKAPFITSYIKEFFHPSPSAYFPTGNEQSSSEEAQCEIEPTCTDAKYRSYDGSCNNRINPTWGAAQTTFARLLPPQYADGISAPPVAKSGNELPLARVVSLTLFPDIKYIDPRFTLAVMQYGQIITHDMDLAAGTTQSIPHATRCCTNDGQLLSSDLIIPSSCFAILLPEGDPQTLKSNKKCMNFVRTITNRDRNCVSGTEPAEQISTVSHFVDLSLVYGNTPQVNGQLREFDGGRLLISERNGQVWLPQQSNVSAVCTNVQSSNEPCYLAGDVRVNQNPQLTLLQTILLREHNRLAYALSQLNPHWDDETVFQEARKINIAQHQHITYYEYLPLLLGVTNLFKNGLVHHSDGDYVNDYNENVDPTIINEHATSAFRFFHNLIVGFLNLVTEHREVNGNIRLSDWFNRPAILEERDNFDELTRSLSTQAQRKSTQFVDSEITQFLFRQPKQLYGADLKATDIQRARDHALASYNDLRVFCGLRRARTFEDFLDVISPENVAKLAALYEHPDDVELSAGSAVEALVPETLVGPVNLCILTEQFYRTRIGDRFFYENGAPDTGPGFSLEQLNEIRKASFARWLCDNGNNVELMQVRAFEVVTESNPLGPCENLPSIDLSLWKEKKYFPVWLTK</sequence>
<evidence type="ECO:0000313" key="5">
    <source>
        <dbReference type="Proteomes" id="UP001329430"/>
    </source>
</evidence>
<evidence type="ECO:0000256" key="2">
    <source>
        <dbReference type="PIRSR" id="PIRSR619791-2"/>
    </source>
</evidence>
<dbReference type="EMBL" id="JAVRBK010000001">
    <property type="protein sequence ID" value="KAK5650910.1"/>
    <property type="molecule type" value="Genomic_DNA"/>
</dbReference>
<dbReference type="Proteomes" id="UP001329430">
    <property type="component" value="Chromosome 1"/>
</dbReference>
<dbReference type="AlphaFoldDB" id="A0AAN7VQ26"/>
<keyword evidence="3" id="KW-0732">Signal</keyword>
<keyword evidence="1" id="KW-0560">Oxidoreductase</keyword>
<feature type="binding site" description="axial binding residue" evidence="2">
    <location>
        <position position="403"/>
    </location>
    <ligand>
        <name>heme b</name>
        <dbReference type="ChEBI" id="CHEBI:60344"/>
    </ligand>
    <ligandPart>
        <name>Fe</name>
        <dbReference type="ChEBI" id="CHEBI:18248"/>
    </ligandPart>
</feature>
<protein>
    <recommendedName>
        <fullName evidence="6">Peroxidase</fullName>
    </recommendedName>
</protein>
<feature type="chain" id="PRO_5042813479" description="Peroxidase" evidence="3">
    <location>
        <begin position="20"/>
        <end position="654"/>
    </location>
</feature>
<organism evidence="4 5">
    <name type="scientific">Pyrocoelia pectoralis</name>
    <dbReference type="NCBI Taxonomy" id="417401"/>
    <lineage>
        <taxon>Eukaryota</taxon>
        <taxon>Metazoa</taxon>
        <taxon>Ecdysozoa</taxon>
        <taxon>Arthropoda</taxon>
        <taxon>Hexapoda</taxon>
        <taxon>Insecta</taxon>
        <taxon>Pterygota</taxon>
        <taxon>Neoptera</taxon>
        <taxon>Endopterygota</taxon>
        <taxon>Coleoptera</taxon>
        <taxon>Polyphaga</taxon>
        <taxon>Elateriformia</taxon>
        <taxon>Elateroidea</taxon>
        <taxon>Lampyridae</taxon>
        <taxon>Lampyrinae</taxon>
        <taxon>Pyrocoelia</taxon>
    </lineage>
</organism>
<accession>A0AAN7VQ26</accession>
<evidence type="ECO:0000313" key="4">
    <source>
        <dbReference type="EMBL" id="KAK5650910.1"/>
    </source>
</evidence>
<dbReference type="PANTHER" id="PTHR11475:SF86">
    <property type="entry name" value="PEROXIDASE"/>
    <property type="match status" value="1"/>
</dbReference>
<comment type="caution">
    <text evidence="4">The sequence shown here is derived from an EMBL/GenBank/DDBJ whole genome shotgun (WGS) entry which is preliminary data.</text>
</comment>
<dbReference type="Gene3D" id="1.10.640.10">
    <property type="entry name" value="Haem peroxidase domain superfamily, animal type"/>
    <property type="match status" value="1"/>
</dbReference>
<dbReference type="FunFam" id="1.10.640.10:FF:000009">
    <property type="entry name" value="Peroxidase, isoform B"/>
    <property type="match status" value="1"/>
</dbReference>
<dbReference type="GO" id="GO:0006979">
    <property type="term" value="P:response to oxidative stress"/>
    <property type="evidence" value="ECO:0007669"/>
    <property type="project" value="InterPro"/>
</dbReference>
<dbReference type="InterPro" id="IPR019791">
    <property type="entry name" value="Haem_peroxidase_animal"/>
</dbReference>
<dbReference type="SUPFAM" id="SSF48113">
    <property type="entry name" value="Heme-dependent peroxidases"/>
    <property type="match status" value="1"/>
</dbReference>
<gene>
    <name evidence="4" type="ORF">RI129_001939</name>
</gene>